<proteinExistence type="predicted"/>
<name>A0A1Y6CTC4_9PROT</name>
<dbReference type="Gene3D" id="1.10.10.1320">
    <property type="entry name" value="Anti-sigma factor, zinc-finger domain"/>
    <property type="match status" value="1"/>
</dbReference>
<sequence length="225" mass="24003">MTSHCAPDEMLLAYAAGWLDEPLSLVVESQAALNPESRKRLAAYEAIGGVLLDELPPAPLCREAIDRTLPRLDQAAEQAVPHRPAGTAPCGCGSRPRDGLPLPASLRRLVGSDLAALPWKWRMPGLSEVVLQVGGGQRVSLVRIAPGRRAPRHSHRGHEIALVLAGAFQDGTETYGAGDLQISDGTVDHEPRAIGDRPCICLTVLDAAVRLTGPFGRLLNPFIRG</sequence>
<evidence type="ECO:0000313" key="3">
    <source>
        <dbReference type="Proteomes" id="UP000192917"/>
    </source>
</evidence>
<dbReference type="InterPro" id="IPR041916">
    <property type="entry name" value="Anti_sigma_zinc_sf"/>
</dbReference>
<protein>
    <submittedName>
        <fullName evidence="2">Anti-ECFsigma factor, ChrR</fullName>
    </submittedName>
</protein>
<dbReference type="InterPro" id="IPR012807">
    <property type="entry name" value="Anti-sigma_ChrR"/>
</dbReference>
<dbReference type="CDD" id="cd20301">
    <property type="entry name" value="cupin_ChrR"/>
    <property type="match status" value="1"/>
</dbReference>
<evidence type="ECO:0000259" key="1">
    <source>
        <dbReference type="Pfam" id="PF12973"/>
    </source>
</evidence>
<dbReference type="Gene3D" id="2.60.120.10">
    <property type="entry name" value="Jelly Rolls"/>
    <property type="match status" value="1"/>
</dbReference>
<dbReference type="InterPro" id="IPR025979">
    <property type="entry name" value="ChrR-like_cupin_dom"/>
</dbReference>
<gene>
    <name evidence="2" type="ORF">SAMN05428998_13159</name>
</gene>
<dbReference type="Proteomes" id="UP000192917">
    <property type="component" value="Unassembled WGS sequence"/>
</dbReference>
<feature type="domain" description="ChrR-like cupin" evidence="1">
    <location>
        <begin position="113"/>
        <end position="205"/>
    </location>
</feature>
<organism evidence="2 3">
    <name type="scientific">Tistlia consotensis USBA 355</name>
    <dbReference type="NCBI Taxonomy" id="560819"/>
    <lineage>
        <taxon>Bacteria</taxon>
        <taxon>Pseudomonadati</taxon>
        <taxon>Pseudomonadota</taxon>
        <taxon>Alphaproteobacteria</taxon>
        <taxon>Rhodospirillales</taxon>
        <taxon>Rhodovibrionaceae</taxon>
        <taxon>Tistlia</taxon>
    </lineage>
</organism>
<dbReference type="InterPro" id="IPR014710">
    <property type="entry name" value="RmlC-like_jellyroll"/>
</dbReference>
<dbReference type="SUPFAM" id="SSF51182">
    <property type="entry name" value="RmlC-like cupins"/>
    <property type="match status" value="1"/>
</dbReference>
<dbReference type="NCBIfam" id="TIGR02451">
    <property type="entry name" value="anti_sig_ChrR"/>
    <property type="match status" value="1"/>
</dbReference>
<dbReference type="EMBL" id="FWZX01000031">
    <property type="protein sequence ID" value="SMF72797.1"/>
    <property type="molecule type" value="Genomic_DNA"/>
</dbReference>
<evidence type="ECO:0000313" key="2">
    <source>
        <dbReference type="EMBL" id="SMF72797.1"/>
    </source>
</evidence>
<keyword evidence="3" id="KW-1185">Reference proteome</keyword>
<dbReference type="Pfam" id="PF12973">
    <property type="entry name" value="Cupin_7"/>
    <property type="match status" value="1"/>
</dbReference>
<dbReference type="STRING" id="560819.SAMN05428998_13159"/>
<dbReference type="AlphaFoldDB" id="A0A1Y6CTC4"/>
<reference evidence="2 3" key="1">
    <citation type="submission" date="2017-04" db="EMBL/GenBank/DDBJ databases">
        <authorList>
            <person name="Afonso C.L."/>
            <person name="Miller P.J."/>
            <person name="Scott M.A."/>
            <person name="Spackman E."/>
            <person name="Goraichik I."/>
            <person name="Dimitrov K.M."/>
            <person name="Suarez D.L."/>
            <person name="Swayne D.E."/>
        </authorList>
    </citation>
    <scope>NUCLEOTIDE SEQUENCE [LARGE SCALE GENOMIC DNA]</scope>
    <source>
        <strain evidence="2 3">USBA 355</strain>
    </source>
</reference>
<dbReference type="InterPro" id="IPR011051">
    <property type="entry name" value="RmlC_Cupin_sf"/>
</dbReference>
<accession>A0A1Y6CTC4</accession>